<organism evidence="1 2">
    <name type="scientific">Erysiphe pulchra</name>
    <dbReference type="NCBI Taxonomy" id="225359"/>
    <lineage>
        <taxon>Eukaryota</taxon>
        <taxon>Fungi</taxon>
        <taxon>Dikarya</taxon>
        <taxon>Ascomycota</taxon>
        <taxon>Pezizomycotina</taxon>
        <taxon>Leotiomycetes</taxon>
        <taxon>Erysiphales</taxon>
        <taxon>Erysiphaceae</taxon>
        <taxon>Erysiphe</taxon>
    </lineage>
</organism>
<evidence type="ECO:0000313" key="2">
    <source>
        <dbReference type="Proteomes" id="UP000237438"/>
    </source>
</evidence>
<reference evidence="1 2" key="1">
    <citation type="submission" date="2017-10" db="EMBL/GenBank/DDBJ databases">
        <title>Development of genomic resources for the powdery mildew, Erysiphe pulchra.</title>
        <authorList>
            <person name="Wadl P.A."/>
            <person name="Mack B.M."/>
            <person name="Moore G."/>
            <person name="Beltz S.B."/>
        </authorList>
    </citation>
    <scope>NUCLEOTIDE SEQUENCE [LARGE SCALE GENOMIC DNA]</scope>
    <source>
        <strain evidence="1">Cflorida</strain>
    </source>
</reference>
<evidence type="ECO:0000313" key="1">
    <source>
        <dbReference type="EMBL" id="POS81635.1"/>
    </source>
</evidence>
<dbReference type="AlphaFoldDB" id="A0A2S4PHX5"/>
<sequence>MQYGGANDDFGLCLKIFYDQCRKVGIMPHSISDAFSVMLKGKAREFYYDRIIGRYYNFQEMIAQLQQHFETDERRQHMLHIWNTLTLSTVVEENPDESLAECFEILLEKMQKTQRALDIEYQSDKMIKNNMVNACREVKECSYACFKTSSTLESFCADIRASIGTSTRIASKQKSSYISHDMQTPIFYTDRREHDHDENNDINDEELEIEVQIADMIFDEDHQESQ</sequence>
<keyword evidence="2" id="KW-1185">Reference proteome</keyword>
<dbReference type="OrthoDB" id="3564804at2759"/>
<dbReference type="EMBL" id="PEDP01010399">
    <property type="protein sequence ID" value="POS81635.1"/>
    <property type="molecule type" value="Genomic_DNA"/>
</dbReference>
<dbReference type="Proteomes" id="UP000237438">
    <property type="component" value="Unassembled WGS sequence"/>
</dbReference>
<name>A0A2S4PHX5_9PEZI</name>
<protein>
    <submittedName>
        <fullName evidence="1">Uncharacterized protein</fullName>
    </submittedName>
</protein>
<gene>
    <name evidence="1" type="ORF">EPUL_005929</name>
</gene>
<comment type="caution">
    <text evidence="1">The sequence shown here is derived from an EMBL/GenBank/DDBJ whole genome shotgun (WGS) entry which is preliminary data.</text>
</comment>
<accession>A0A2S4PHX5</accession>
<feature type="non-terminal residue" evidence="1">
    <location>
        <position position="226"/>
    </location>
</feature>
<proteinExistence type="predicted"/>